<keyword evidence="6" id="KW-0723">Serine/threonine-protein kinase</keyword>
<dbReference type="GO" id="GO:0004674">
    <property type="term" value="F:protein serine/threonine kinase activity"/>
    <property type="evidence" value="ECO:0007669"/>
    <property type="project" value="UniProtKB-KW"/>
</dbReference>
<evidence type="ECO:0000256" key="2">
    <source>
        <dbReference type="ARBA" id="ARBA00008684"/>
    </source>
</evidence>
<dbReference type="Proteomes" id="UP001604277">
    <property type="component" value="Unassembled WGS sequence"/>
</dbReference>
<dbReference type="InterPro" id="IPR001611">
    <property type="entry name" value="Leu-rich_rpt"/>
</dbReference>
<evidence type="ECO:0000256" key="9">
    <source>
        <dbReference type="ARBA" id="ARBA00022692"/>
    </source>
</evidence>
<comment type="caution">
    <text evidence="24">The sequence shown here is derived from an EMBL/GenBank/DDBJ whole genome shotgun (WGS) entry which is preliminary data.</text>
</comment>
<sequence length="1071" mass="118406">MLLSPFHSSSSSSSSSSCSSDWCFLDVLLIVVVVTLSCSVYTCHGSCNQLDRDSLSLFNQSISSPFHLNWSLSVDCCSWEGVGCDESDKVTSLLLPSKGLVGSISPSIANLSRLSQLNLSQNWLTGPIPDGFFMGFNRLVIIDLSHNRLTGKFSDSDELPSTVTRVDLSSNRFDGTIQSSFLQPALNLQRFDVSNNSFSGSIPSSVCRFSPSIQHLDFSNNDFVGPISQGFGQCSNLQILRAGFNNLSGVIPSDIYMVSALQELYLPANKLSGVIDGSIVNLINLRTLALYGNELTGKISQDIGRLSNLEHLLLHINNLNGTLPQSLTNCTRLTTLNLRVNLLEGELSAFDFSKFIQLRSIDLGNNFFSGRLPASLFLCKNLTAIRLATNSLNGEVLPDIMALQSLSFLSLSNNSLNNFTSAIRILTGCKNLTTLILSKNFYNEPLPGDENLIRADEFQNLQVLGLGGCGFTGQIPMWLSRLDKLEVLDLSLNNITGSVPGWFGNLPNLFYLDLSQNLLSGYFTMELIKLRRLATQQTSDQVDQSYLELPVFVQPNNASNLQYNQLSNLPPAIYLRSNNITGTIPIEIGQLKFIVALDLSNNNFSGSIPDTISYLTNLEKLDLSGNHLSGQIPQSLKNLHFLSFFSVANNNLEGPIPVGGQFDTFPNSSFEGNPRLCGKSVQLPCTGQSETTRQLAQRKGIKRKIIVLTLVICSGIFTFTLLIYWVFSKRRILPKSEPEKTDMDMVSFNSSGVFNEVANDTSLVILFPNNTNKPPDLTITEILKATDNFNQSNIIGCGGFGLVYKATLADGTNLAVKKLSGDMGLMEREFKAEVEALSTAQHENLVTLQGYCVHDGYRLLIYSYMENGSLDYWLHEKPDGASQLSWPTRLKIAQGTSYGVAYMHQICEPHIVHRDLKSSNILLDDNFEAHVADFGLSRLILPYHTHVTTELVGTLGYIPPEYSQSWIATLRGDVYSFGVVMLELLTGKRPVELFKAKMARELVAWVQQMRNEGKQEEIFDPLLRGKGFEEEMLQVLDVACMCVNQNPFKRPTIQEVVDWLKDVGCNRLAAA</sequence>
<dbReference type="SMART" id="SM00369">
    <property type="entry name" value="LRR_TYP"/>
    <property type="match status" value="7"/>
</dbReference>
<evidence type="ECO:0000256" key="7">
    <source>
        <dbReference type="ARBA" id="ARBA00022614"/>
    </source>
</evidence>
<keyword evidence="14 21" id="KW-0067">ATP-binding</keyword>
<evidence type="ECO:0000256" key="1">
    <source>
        <dbReference type="ARBA" id="ARBA00004251"/>
    </source>
</evidence>
<dbReference type="FunFam" id="1.10.510.10:FF:000309">
    <property type="entry name" value="Leucine-rich repeat receptor-like protein kinase"/>
    <property type="match status" value="1"/>
</dbReference>
<keyword evidence="15 22" id="KW-1133">Transmembrane helix</keyword>
<comment type="similarity">
    <text evidence="3">Belongs to the RLP family.</text>
</comment>
<feature type="transmembrane region" description="Helical" evidence="22">
    <location>
        <begin position="705"/>
        <end position="727"/>
    </location>
</feature>
<dbReference type="PANTHER" id="PTHR48056">
    <property type="entry name" value="LRR RECEPTOR-LIKE SERINE/THREONINE-PROTEIN KINASE-RELATED"/>
    <property type="match status" value="1"/>
</dbReference>
<evidence type="ECO:0000256" key="21">
    <source>
        <dbReference type="PROSITE-ProRule" id="PRU10141"/>
    </source>
</evidence>
<evidence type="ECO:0000256" key="20">
    <source>
        <dbReference type="ARBA" id="ARBA00048679"/>
    </source>
</evidence>
<dbReference type="GO" id="GO:0005886">
    <property type="term" value="C:plasma membrane"/>
    <property type="evidence" value="ECO:0007669"/>
    <property type="project" value="UniProtKB-SubCell"/>
</dbReference>
<keyword evidence="16 22" id="KW-0472">Membrane</keyword>
<keyword evidence="12 21" id="KW-0547">Nucleotide-binding</keyword>
<dbReference type="InterPro" id="IPR032675">
    <property type="entry name" value="LRR_dom_sf"/>
</dbReference>
<reference evidence="25" key="1">
    <citation type="submission" date="2024-07" db="EMBL/GenBank/DDBJ databases">
        <title>Two chromosome-level genome assemblies of Korean endemic species Abeliophyllum distichum and Forsythia ovata (Oleaceae).</title>
        <authorList>
            <person name="Jang H."/>
        </authorList>
    </citation>
    <scope>NUCLEOTIDE SEQUENCE [LARGE SCALE GENOMIC DNA]</scope>
</reference>
<protein>
    <recommendedName>
        <fullName evidence="4">non-specific serine/threonine protein kinase</fullName>
        <ecNumber evidence="4">2.7.11.1</ecNumber>
    </recommendedName>
</protein>
<evidence type="ECO:0000256" key="15">
    <source>
        <dbReference type="ARBA" id="ARBA00022989"/>
    </source>
</evidence>
<dbReference type="InterPro" id="IPR050647">
    <property type="entry name" value="Plant_LRR-RLKs"/>
</dbReference>
<evidence type="ECO:0000256" key="8">
    <source>
        <dbReference type="ARBA" id="ARBA00022679"/>
    </source>
</evidence>
<organism evidence="24 25">
    <name type="scientific">Forsythia ovata</name>
    <dbReference type="NCBI Taxonomy" id="205694"/>
    <lineage>
        <taxon>Eukaryota</taxon>
        <taxon>Viridiplantae</taxon>
        <taxon>Streptophyta</taxon>
        <taxon>Embryophyta</taxon>
        <taxon>Tracheophyta</taxon>
        <taxon>Spermatophyta</taxon>
        <taxon>Magnoliopsida</taxon>
        <taxon>eudicotyledons</taxon>
        <taxon>Gunneridae</taxon>
        <taxon>Pentapetalae</taxon>
        <taxon>asterids</taxon>
        <taxon>lamiids</taxon>
        <taxon>Lamiales</taxon>
        <taxon>Oleaceae</taxon>
        <taxon>Forsythieae</taxon>
        <taxon>Forsythia</taxon>
    </lineage>
</organism>
<keyword evidence="7" id="KW-0433">Leucine-rich repeat</keyword>
<evidence type="ECO:0000313" key="24">
    <source>
        <dbReference type="EMBL" id="KAL2457389.1"/>
    </source>
</evidence>
<dbReference type="PROSITE" id="PS51450">
    <property type="entry name" value="LRR"/>
    <property type="match status" value="1"/>
</dbReference>
<comment type="similarity">
    <text evidence="2">Belongs to the protein kinase superfamily. Ser/Thr protein kinase family.</text>
</comment>
<dbReference type="EMBL" id="JBFOLJ010000041">
    <property type="protein sequence ID" value="KAL2457389.1"/>
    <property type="molecule type" value="Genomic_DNA"/>
</dbReference>
<dbReference type="PRINTS" id="PR00019">
    <property type="entry name" value="LEURICHRPT"/>
</dbReference>
<evidence type="ECO:0000256" key="16">
    <source>
        <dbReference type="ARBA" id="ARBA00023136"/>
    </source>
</evidence>
<proteinExistence type="inferred from homology"/>
<comment type="catalytic activity">
    <reaction evidence="20">
        <text>L-seryl-[protein] + ATP = O-phospho-L-seryl-[protein] + ADP + H(+)</text>
        <dbReference type="Rhea" id="RHEA:17989"/>
        <dbReference type="Rhea" id="RHEA-COMP:9863"/>
        <dbReference type="Rhea" id="RHEA-COMP:11604"/>
        <dbReference type="ChEBI" id="CHEBI:15378"/>
        <dbReference type="ChEBI" id="CHEBI:29999"/>
        <dbReference type="ChEBI" id="CHEBI:30616"/>
        <dbReference type="ChEBI" id="CHEBI:83421"/>
        <dbReference type="ChEBI" id="CHEBI:456216"/>
        <dbReference type="EC" id="2.7.11.1"/>
    </reaction>
</comment>
<evidence type="ECO:0000256" key="10">
    <source>
        <dbReference type="ARBA" id="ARBA00022729"/>
    </source>
</evidence>
<keyword evidence="25" id="KW-1185">Reference proteome</keyword>
<dbReference type="FunFam" id="3.30.200.20:FF:000260">
    <property type="entry name" value="LRR receptor-like serine/threonine-protein kinase RPK2"/>
    <property type="match status" value="1"/>
</dbReference>
<dbReference type="FunFam" id="3.80.10.10:FF:000129">
    <property type="entry name" value="Leucine-rich repeat receptor-like kinase"/>
    <property type="match status" value="1"/>
</dbReference>
<keyword evidence="8" id="KW-0808">Transferase</keyword>
<dbReference type="PROSITE" id="PS00107">
    <property type="entry name" value="PROTEIN_KINASE_ATP"/>
    <property type="match status" value="1"/>
</dbReference>
<dbReference type="AlphaFoldDB" id="A0ABD1P2K8"/>
<feature type="binding site" evidence="21">
    <location>
        <position position="818"/>
    </location>
    <ligand>
        <name>ATP</name>
        <dbReference type="ChEBI" id="CHEBI:30616"/>
    </ligand>
</feature>
<keyword evidence="10" id="KW-0732">Signal</keyword>
<dbReference type="PROSITE" id="PS50011">
    <property type="entry name" value="PROTEIN_KINASE_DOM"/>
    <property type="match status" value="1"/>
</dbReference>
<evidence type="ECO:0000256" key="19">
    <source>
        <dbReference type="ARBA" id="ARBA00047899"/>
    </source>
</evidence>
<evidence type="ECO:0000256" key="18">
    <source>
        <dbReference type="ARBA" id="ARBA00023180"/>
    </source>
</evidence>
<evidence type="ECO:0000256" key="13">
    <source>
        <dbReference type="ARBA" id="ARBA00022777"/>
    </source>
</evidence>
<evidence type="ECO:0000256" key="12">
    <source>
        <dbReference type="ARBA" id="ARBA00022741"/>
    </source>
</evidence>
<dbReference type="SUPFAM" id="SSF52058">
    <property type="entry name" value="L domain-like"/>
    <property type="match status" value="2"/>
</dbReference>
<comment type="catalytic activity">
    <reaction evidence="19">
        <text>L-threonyl-[protein] + ATP = O-phospho-L-threonyl-[protein] + ADP + H(+)</text>
        <dbReference type="Rhea" id="RHEA:46608"/>
        <dbReference type="Rhea" id="RHEA-COMP:11060"/>
        <dbReference type="Rhea" id="RHEA-COMP:11605"/>
        <dbReference type="ChEBI" id="CHEBI:15378"/>
        <dbReference type="ChEBI" id="CHEBI:30013"/>
        <dbReference type="ChEBI" id="CHEBI:30616"/>
        <dbReference type="ChEBI" id="CHEBI:61977"/>
        <dbReference type="ChEBI" id="CHEBI:456216"/>
        <dbReference type="EC" id="2.7.11.1"/>
    </reaction>
</comment>
<dbReference type="InterPro" id="IPR001245">
    <property type="entry name" value="Ser-Thr/Tyr_kinase_cat_dom"/>
</dbReference>
<evidence type="ECO:0000256" key="3">
    <source>
        <dbReference type="ARBA" id="ARBA00009592"/>
    </source>
</evidence>
<evidence type="ECO:0000256" key="22">
    <source>
        <dbReference type="SAM" id="Phobius"/>
    </source>
</evidence>
<dbReference type="SMART" id="SM00220">
    <property type="entry name" value="S_TKc"/>
    <property type="match status" value="1"/>
</dbReference>
<evidence type="ECO:0000256" key="5">
    <source>
        <dbReference type="ARBA" id="ARBA00022475"/>
    </source>
</evidence>
<dbReference type="Gene3D" id="3.80.10.10">
    <property type="entry name" value="Ribonuclease Inhibitor"/>
    <property type="match status" value="4"/>
</dbReference>
<dbReference type="GO" id="GO:0005524">
    <property type="term" value="F:ATP binding"/>
    <property type="evidence" value="ECO:0007669"/>
    <property type="project" value="UniProtKB-UniRule"/>
</dbReference>
<keyword evidence="9 22" id="KW-0812">Transmembrane</keyword>
<dbReference type="InterPro" id="IPR000719">
    <property type="entry name" value="Prot_kinase_dom"/>
</dbReference>
<dbReference type="InterPro" id="IPR003591">
    <property type="entry name" value="Leu-rich_rpt_typical-subtyp"/>
</dbReference>
<name>A0ABD1P2K8_9LAMI</name>
<dbReference type="PANTHER" id="PTHR48056:SF18">
    <property type="entry name" value="NON-SPECIFIC SERINE_THREONINE PROTEIN KINASE"/>
    <property type="match status" value="1"/>
</dbReference>
<dbReference type="InterPro" id="IPR013210">
    <property type="entry name" value="LRR_N_plant-typ"/>
</dbReference>
<feature type="domain" description="Protein kinase" evidence="23">
    <location>
        <begin position="789"/>
        <end position="1060"/>
    </location>
</feature>
<dbReference type="Pfam" id="PF00560">
    <property type="entry name" value="LRR_1"/>
    <property type="match status" value="3"/>
</dbReference>
<evidence type="ECO:0000259" key="23">
    <source>
        <dbReference type="PROSITE" id="PS50011"/>
    </source>
</evidence>
<evidence type="ECO:0000256" key="4">
    <source>
        <dbReference type="ARBA" id="ARBA00012513"/>
    </source>
</evidence>
<dbReference type="Pfam" id="PF08263">
    <property type="entry name" value="LRRNT_2"/>
    <property type="match status" value="1"/>
</dbReference>
<dbReference type="PROSITE" id="PS00108">
    <property type="entry name" value="PROTEIN_KINASE_ST"/>
    <property type="match status" value="1"/>
</dbReference>
<evidence type="ECO:0000256" key="17">
    <source>
        <dbReference type="ARBA" id="ARBA00023170"/>
    </source>
</evidence>
<accession>A0ABD1P2K8</accession>
<comment type="subcellular location">
    <subcellularLocation>
        <location evidence="1">Cell membrane</location>
        <topology evidence="1">Single-pass type I membrane protein</topology>
    </subcellularLocation>
</comment>
<dbReference type="Gene3D" id="1.10.510.10">
    <property type="entry name" value="Transferase(Phosphotransferase) domain 1"/>
    <property type="match status" value="1"/>
</dbReference>
<dbReference type="InterPro" id="IPR008271">
    <property type="entry name" value="Ser/Thr_kinase_AS"/>
</dbReference>
<dbReference type="FunFam" id="3.80.10.10:FF:000213">
    <property type="entry name" value="Tyrosine-sulfated glycopeptide receptor 1"/>
    <property type="match status" value="1"/>
</dbReference>
<evidence type="ECO:0000256" key="14">
    <source>
        <dbReference type="ARBA" id="ARBA00022840"/>
    </source>
</evidence>
<dbReference type="SUPFAM" id="SSF56112">
    <property type="entry name" value="Protein kinase-like (PK-like)"/>
    <property type="match status" value="1"/>
</dbReference>
<evidence type="ECO:0000313" key="25">
    <source>
        <dbReference type="Proteomes" id="UP001604277"/>
    </source>
</evidence>
<evidence type="ECO:0000256" key="6">
    <source>
        <dbReference type="ARBA" id="ARBA00022527"/>
    </source>
</evidence>
<dbReference type="InterPro" id="IPR017441">
    <property type="entry name" value="Protein_kinase_ATP_BS"/>
</dbReference>
<dbReference type="EC" id="2.7.11.1" evidence="4"/>
<keyword evidence="18" id="KW-0325">Glycoprotein</keyword>
<keyword evidence="17 24" id="KW-0675">Receptor</keyword>
<dbReference type="GO" id="GO:0006952">
    <property type="term" value="P:defense response"/>
    <property type="evidence" value="ECO:0007669"/>
    <property type="project" value="UniProtKB-ARBA"/>
</dbReference>
<gene>
    <name evidence="24" type="ORF">Fot_56348</name>
</gene>
<dbReference type="GO" id="GO:0051707">
    <property type="term" value="P:response to other organism"/>
    <property type="evidence" value="ECO:0007669"/>
    <property type="project" value="UniProtKB-ARBA"/>
</dbReference>
<keyword evidence="5" id="KW-1003">Cell membrane</keyword>
<dbReference type="SUPFAM" id="SSF52047">
    <property type="entry name" value="RNI-like"/>
    <property type="match status" value="1"/>
</dbReference>
<keyword evidence="13" id="KW-0418">Kinase</keyword>
<dbReference type="FunFam" id="3.80.10.10:FF:000530">
    <property type="entry name" value="Receptor-like protein 2"/>
    <property type="match status" value="1"/>
</dbReference>
<dbReference type="Gene3D" id="3.30.200.20">
    <property type="entry name" value="Phosphorylase Kinase, domain 1"/>
    <property type="match status" value="1"/>
</dbReference>
<keyword evidence="11" id="KW-0677">Repeat</keyword>
<dbReference type="Pfam" id="PF07714">
    <property type="entry name" value="PK_Tyr_Ser-Thr"/>
    <property type="match status" value="1"/>
</dbReference>
<dbReference type="InterPro" id="IPR011009">
    <property type="entry name" value="Kinase-like_dom_sf"/>
</dbReference>
<evidence type="ECO:0000256" key="11">
    <source>
        <dbReference type="ARBA" id="ARBA00022737"/>
    </source>
</evidence>
<dbReference type="Pfam" id="PF13855">
    <property type="entry name" value="LRR_8"/>
    <property type="match status" value="2"/>
</dbReference>